<dbReference type="SMART" id="SM00886">
    <property type="entry name" value="Dabb"/>
    <property type="match status" value="1"/>
</dbReference>
<keyword evidence="4" id="KW-1185">Reference proteome</keyword>
<comment type="subunit">
    <text evidence="1">Homodimer.</text>
</comment>
<reference evidence="3 4" key="1">
    <citation type="submission" date="2024-01" db="EMBL/GenBank/DDBJ databases">
        <title>The genomes of 5 underutilized Papilionoideae crops provide insights into root nodulation and disease resistanc.</title>
        <authorList>
            <person name="Yuan L."/>
        </authorList>
    </citation>
    <scope>NUCLEOTIDE SEQUENCE [LARGE SCALE GENOMIC DNA]</scope>
    <source>
        <strain evidence="3">ZHUSHIDOU_FW_LH</strain>
        <tissue evidence="3">Leaf</tissue>
    </source>
</reference>
<dbReference type="PROSITE" id="PS51502">
    <property type="entry name" value="S_R_A_B_BARREL"/>
    <property type="match status" value="1"/>
</dbReference>
<dbReference type="InterPro" id="IPR011008">
    <property type="entry name" value="Dimeric_a/b-barrel"/>
</dbReference>
<dbReference type="Gene3D" id="3.30.70.100">
    <property type="match status" value="1"/>
</dbReference>
<dbReference type="SUPFAM" id="SSF54909">
    <property type="entry name" value="Dimeric alpha+beta barrel"/>
    <property type="match status" value="1"/>
</dbReference>
<comment type="caution">
    <text evidence="3">The sequence shown here is derived from an EMBL/GenBank/DDBJ whole genome shotgun (WGS) entry which is preliminary data.</text>
</comment>
<sequence>MHETLFRQFKKLRDTPTLVSGEKKCKAHILCLYIRLLLTSFGSHLTGKVAMGEFKHFVIAKFKEGVNVEELTKGMEKLVSEIDAVKSFEWGVDTESLDVLRQGFTHAFLMTFNKKEDFTAFQSHPNHVEFSATFSEAIEKFVLLDFPSTPVKAPA</sequence>
<evidence type="ECO:0000256" key="1">
    <source>
        <dbReference type="ARBA" id="ARBA00011738"/>
    </source>
</evidence>
<dbReference type="EMBL" id="JAYWIO010000005">
    <property type="protein sequence ID" value="KAK7261242.1"/>
    <property type="molecule type" value="Genomic_DNA"/>
</dbReference>
<organism evidence="3 4">
    <name type="scientific">Crotalaria pallida</name>
    <name type="common">Smooth rattlebox</name>
    <name type="synonym">Crotalaria striata</name>
    <dbReference type="NCBI Taxonomy" id="3830"/>
    <lineage>
        <taxon>Eukaryota</taxon>
        <taxon>Viridiplantae</taxon>
        <taxon>Streptophyta</taxon>
        <taxon>Embryophyta</taxon>
        <taxon>Tracheophyta</taxon>
        <taxon>Spermatophyta</taxon>
        <taxon>Magnoliopsida</taxon>
        <taxon>eudicotyledons</taxon>
        <taxon>Gunneridae</taxon>
        <taxon>Pentapetalae</taxon>
        <taxon>rosids</taxon>
        <taxon>fabids</taxon>
        <taxon>Fabales</taxon>
        <taxon>Fabaceae</taxon>
        <taxon>Papilionoideae</taxon>
        <taxon>50 kb inversion clade</taxon>
        <taxon>genistoids sensu lato</taxon>
        <taxon>core genistoids</taxon>
        <taxon>Crotalarieae</taxon>
        <taxon>Crotalaria</taxon>
    </lineage>
</organism>
<evidence type="ECO:0000313" key="3">
    <source>
        <dbReference type="EMBL" id="KAK7261242.1"/>
    </source>
</evidence>
<evidence type="ECO:0000313" key="4">
    <source>
        <dbReference type="Proteomes" id="UP001372338"/>
    </source>
</evidence>
<dbReference type="InterPro" id="IPR044662">
    <property type="entry name" value="HS1/DABB1-like"/>
</dbReference>
<dbReference type="PANTHER" id="PTHR33178">
    <property type="match status" value="1"/>
</dbReference>
<dbReference type="AlphaFoldDB" id="A0AAN9EP95"/>
<feature type="domain" description="Stress-response A/B barrel" evidence="2">
    <location>
        <begin position="54"/>
        <end position="146"/>
    </location>
</feature>
<dbReference type="Pfam" id="PF07876">
    <property type="entry name" value="Dabb"/>
    <property type="match status" value="1"/>
</dbReference>
<dbReference type="PANTHER" id="PTHR33178:SF4">
    <property type="entry name" value="EXPRESSED PROTEIN"/>
    <property type="match status" value="1"/>
</dbReference>
<accession>A0AAN9EP95</accession>
<protein>
    <recommendedName>
        <fullName evidence="2">Stress-response A/B barrel domain-containing protein</fullName>
    </recommendedName>
</protein>
<dbReference type="InterPro" id="IPR013097">
    <property type="entry name" value="Dabb"/>
</dbReference>
<dbReference type="Proteomes" id="UP001372338">
    <property type="component" value="Unassembled WGS sequence"/>
</dbReference>
<name>A0AAN9EP95_CROPI</name>
<evidence type="ECO:0000259" key="2">
    <source>
        <dbReference type="PROSITE" id="PS51502"/>
    </source>
</evidence>
<proteinExistence type="predicted"/>
<gene>
    <name evidence="3" type="ORF">RIF29_27547</name>
</gene>